<dbReference type="Proteomes" id="UP000265520">
    <property type="component" value="Unassembled WGS sequence"/>
</dbReference>
<comment type="caution">
    <text evidence="1">The sequence shown here is derived from an EMBL/GenBank/DDBJ whole genome shotgun (WGS) entry which is preliminary data.</text>
</comment>
<sequence>FLDSLVDNVEDVKELILVVVLQNLLGSDEELAKLFN</sequence>
<dbReference type="InterPro" id="IPR004158">
    <property type="entry name" value="DUF247_pln"/>
</dbReference>
<evidence type="ECO:0000313" key="2">
    <source>
        <dbReference type="Proteomes" id="UP000265520"/>
    </source>
</evidence>
<protein>
    <submittedName>
        <fullName evidence="1">UPF0481 protein</fullName>
    </submittedName>
</protein>
<dbReference type="EMBL" id="LXQA010834036">
    <property type="protein sequence ID" value="MCI73230.1"/>
    <property type="molecule type" value="Genomic_DNA"/>
</dbReference>
<feature type="non-terminal residue" evidence="1">
    <location>
        <position position="1"/>
    </location>
</feature>
<evidence type="ECO:0000313" key="1">
    <source>
        <dbReference type="EMBL" id="MCI73230.1"/>
    </source>
</evidence>
<dbReference type="Pfam" id="PF03140">
    <property type="entry name" value="DUF247"/>
    <property type="match status" value="1"/>
</dbReference>
<proteinExistence type="predicted"/>
<name>A0A392ULH9_9FABA</name>
<organism evidence="1 2">
    <name type="scientific">Trifolium medium</name>
    <dbReference type="NCBI Taxonomy" id="97028"/>
    <lineage>
        <taxon>Eukaryota</taxon>
        <taxon>Viridiplantae</taxon>
        <taxon>Streptophyta</taxon>
        <taxon>Embryophyta</taxon>
        <taxon>Tracheophyta</taxon>
        <taxon>Spermatophyta</taxon>
        <taxon>Magnoliopsida</taxon>
        <taxon>eudicotyledons</taxon>
        <taxon>Gunneridae</taxon>
        <taxon>Pentapetalae</taxon>
        <taxon>rosids</taxon>
        <taxon>fabids</taxon>
        <taxon>Fabales</taxon>
        <taxon>Fabaceae</taxon>
        <taxon>Papilionoideae</taxon>
        <taxon>50 kb inversion clade</taxon>
        <taxon>NPAAA clade</taxon>
        <taxon>Hologalegina</taxon>
        <taxon>IRL clade</taxon>
        <taxon>Trifolieae</taxon>
        <taxon>Trifolium</taxon>
    </lineage>
</organism>
<reference evidence="1 2" key="1">
    <citation type="journal article" date="2018" name="Front. Plant Sci.">
        <title>Red Clover (Trifolium pratense) and Zigzag Clover (T. medium) - A Picture of Genomic Similarities and Differences.</title>
        <authorList>
            <person name="Dluhosova J."/>
            <person name="Istvanek J."/>
            <person name="Nedelnik J."/>
            <person name="Repkova J."/>
        </authorList>
    </citation>
    <scope>NUCLEOTIDE SEQUENCE [LARGE SCALE GENOMIC DNA]</scope>
    <source>
        <strain evidence="2">cv. 10/8</strain>
        <tissue evidence="1">Leaf</tissue>
    </source>
</reference>
<dbReference type="AlphaFoldDB" id="A0A392ULH9"/>
<accession>A0A392ULH9</accession>
<keyword evidence="2" id="KW-1185">Reference proteome</keyword>